<sequence>MGLNLKENQTIGRTNSDTNRGQLKIANTQLITCQLQY</sequence>
<name>A0A1H3NFV9_9BACT</name>
<dbReference type="EMBL" id="FNQC01000003">
    <property type="protein sequence ID" value="SDY87613.1"/>
    <property type="molecule type" value="Genomic_DNA"/>
</dbReference>
<evidence type="ECO:0000313" key="1">
    <source>
        <dbReference type="EMBL" id="SDY87613.1"/>
    </source>
</evidence>
<protein>
    <submittedName>
        <fullName evidence="1">Uncharacterized protein</fullName>
    </submittedName>
</protein>
<accession>A0A1H3NFV9</accession>
<evidence type="ECO:0000313" key="2">
    <source>
        <dbReference type="Proteomes" id="UP000199663"/>
    </source>
</evidence>
<dbReference type="Proteomes" id="UP000199663">
    <property type="component" value="Unassembled WGS sequence"/>
</dbReference>
<organism evidence="1 2">
    <name type="scientific">Rhodonellum ikkaensis</name>
    <dbReference type="NCBI Taxonomy" id="336829"/>
    <lineage>
        <taxon>Bacteria</taxon>
        <taxon>Pseudomonadati</taxon>
        <taxon>Bacteroidota</taxon>
        <taxon>Cytophagia</taxon>
        <taxon>Cytophagales</taxon>
        <taxon>Cytophagaceae</taxon>
        <taxon>Rhodonellum</taxon>
    </lineage>
</organism>
<reference evidence="1 2" key="1">
    <citation type="submission" date="2016-10" db="EMBL/GenBank/DDBJ databases">
        <authorList>
            <person name="Varghese N."/>
            <person name="Submissions S."/>
        </authorList>
    </citation>
    <scope>NUCLEOTIDE SEQUENCE [LARGE SCALE GENOMIC DNA]</scope>
    <source>
        <strain evidence="1 2">DSM 17997</strain>
    </source>
</reference>
<comment type="caution">
    <text evidence="1">The sequence shown here is derived from an EMBL/GenBank/DDBJ whole genome shotgun (WGS) entry which is preliminary data.</text>
</comment>
<proteinExistence type="predicted"/>
<gene>
    <name evidence="1" type="ORF">SAMN05444412_103232</name>
</gene>
<keyword evidence="2" id="KW-1185">Reference proteome</keyword>